<organism evidence="2 3">
    <name type="scientific">Ascaris lumbricoides</name>
    <name type="common">Giant roundworm</name>
    <dbReference type="NCBI Taxonomy" id="6252"/>
    <lineage>
        <taxon>Eukaryota</taxon>
        <taxon>Metazoa</taxon>
        <taxon>Ecdysozoa</taxon>
        <taxon>Nematoda</taxon>
        <taxon>Chromadorea</taxon>
        <taxon>Rhabditida</taxon>
        <taxon>Spirurina</taxon>
        <taxon>Ascaridomorpha</taxon>
        <taxon>Ascaridoidea</taxon>
        <taxon>Ascarididae</taxon>
        <taxon>Ascaris</taxon>
    </lineage>
</organism>
<keyword evidence="1" id="KW-0472">Membrane</keyword>
<name>A0A0M3HM45_ASCLU</name>
<keyword evidence="2" id="KW-1185">Reference proteome</keyword>
<dbReference type="WBParaSite" id="ALUE_0000259001-mRNA-1">
    <property type="protein sequence ID" value="ALUE_0000259001-mRNA-1"/>
    <property type="gene ID" value="ALUE_0000259001"/>
</dbReference>
<evidence type="ECO:0000313" key="2">
    <source>
        <dbReference type="Proteomes" id="UP000036681"/>
    </source>
</evidence>
<accession>A0A0M3HM45</accession>
<dbReference type="Proteomes" id="UP000036681">
    <property type="component" value="Unplaced"/>
</dbReference>
<dbReference type="AlphaFoldDB" id="A0A0M3HM45"/>
<evidence type="ECO:0000313" key="3">
    <source>
        <dbReference type="WBParaSite" id="ALUE_0000259001-mRNA-1"/>
    </source>
</evidence>
<keyword evidence="1" id="KW-1133">Transmembrane helix</keyword>
<protein>
    <submittedName>
        <fullName evidence="3">Cytochrome c oxidase assembly protein COX20, mitochondrial</fullName>
    </submittedName>
</protein>
<feature type="transmembrane region" description="Helical" evidence="1">
    <location>
        <begin position="32"/>
        <end position="52"/>
    </location>
</feature>
<sequence length="72" mass="8068">MSKLPRHDFAALISYRYAGGLAFVSGMCTSKAVMLCGVSFMSFHVTFSVLIIKRKRIRGFLAFRLLCSLPTF</sequence>
<reference evidence="3" key="1">
    <citation type="submission" date="2017-02" db="UniProtKB">
        <authorList>
            <consortium name="WormBaseParasite"/>
        </authorList>
    </citation>
    <scope>IDENTIFICATION</scope>
</reference>
<keyword evidence="1" id="KW-0812">Transmembrane</keyword>
<proteinExistence type="predicted"/>
<evidence type="ECO:0000256" key="1">
    <source>
        <dbReference type="SAM" id="Phobius"/>
    </source>
</evidence>